<protein>
    <submittedName>
        <fullName evidence="3">Uncharacterized protein</fullName>
    </submittedName>
</protein>
<feature type="region of interest" description="Disordered" evidence="1">
    <location>
        <begin position="23"/>
        <end position="60"/>
    </location>
</feature>
<gene>
    <name evidence="3" type="ORF">FNW02_25920</name>
</gene>
<keyword evidence="2" id="KW-0732">Signal</keyword>
<evidence type="ECO:0000256" key="2">
    <source>
        <dbReference type="SAM" id="SignalP"/>
    </source>
</evidence>
<dbReference type="AlphaFoldDB" id="A0AA40VTG3"/>
<evidence type="ECO:0000313" key="4">
    <source>
        <dbReference type="Proteomes" id="UP001165986"/>
    </source>
</evidence>
<keyword evidence="4" id="KW-1185">Reference proteome</keyword>
<dbReference type="PROSITE" id="PS51257">
    <property type="entry name" value="PROKAR_LIPOPROTEIN"/>
    <property type="match status" value="1"/>
</dbReference>
<organism evidence="3 4">
    <name type="scientific">Komarekiella delphini-convector SJRDD-AB1</name>
    <dbReference type="NCBI Taxonomy" id="2593771"/>
    <lineage>
        <taxon>Bacteria</taxon>
        <taxon>Bacillati</taxon>
        <taxon>Cyanobacteriota</taxon>
        <taxon>Cyanophyceae</taxon>
        <taxon>Nostocales</taxon>
        <taxon>Nostocaceae</taxon>
        <taxon>Komarekiella</taxon>
        <taxon>Komarekiella delphini-convector</taxon>
    </lineage>
</organism>
<feature type="signal peptide" evidence="2">
    <location>
        <begin position="1"/>
        <end position="20"/>
    </location>
</feature>
<dbReference type="Proteomes" id="UP001165986">
    <property type="component" value="Unassembled WGS sequence"/>
</dbReference>
<evidence type="ECO:0000256" key="1">
    <source>
        <dbReference type="SAM" id="MobiDB-lite"/>
    </source>
</evidence>
<dbReference type="EMBL" id="VJXY01000036">
    <property type="protein sequence ID" value="MBD6619169.1"/>
    <property type="molecule type" value="Genomic_DNA"/>
</dbReference>
<proteinExistence type="predicted"/>
<name>A0AA40VTG3_9NOST</name>
<dbReference type="RefSeq" id="WP_191760362.1">
    <property type="nucleotide sequence ID" value="NZ_VJXY01000036.1"/>
</dbReference>
<evidence type="ECO:0000313" key="3">
    <source>
        <dbReference type="EMBL" id="MBD6619169.1"/>
    </source>
</evidence>
<reference evidence="3" key="1">
    <citation type="submission" date="2019-07" db="EMBL/GenBank/DDBJ databases">
        <title>Toxilogical consequences of a new and cryptic species of cyanobacteria (Komarekiella delphini-convector) recovered from the epidermis of a bottlenose dolphin and 1500 ft. in the air.</title>
        <authorList>
            <person name="Brown A.O."/>
            <person name="Dvorak P."/>
            <person name="Villanueva C.D."/>
            <person name="Foss A.J."/>
            <person name="Garvey A.D."/>
            <person name="Gibson Q.A."/>
            <person name="Johansen J.R."/>
            <person name="Casamatta D.A."/>
        </authorList>
    </citation>
    <scope>NUCLEOTIDE SEQUENCE</scope>
    <source>
        <strain evidence="3">SJRDD-AB1</strain>
    </source>
</reference>
<accession>A0AA40VTG3</accession>
<feature type="compositionally biased region" description="Low complexity" evidence="1">
    <location>
        <begin position="39"/>
        <end position="60"/>
    </location>
</feature>
<comment type="caution">
    <text evidence="3">The sequence shown here is derived from an EMBL/GenBank/DDBJ whole genome shotgun (WGS) entry which is preliminary data.</text>
</comment>
<sequence length="60" mass="5859">MKTKIFGFALMLSLAAILGACEGTNEPAGTTTPGAPGEPADTGATPAVTTTPLATPTKTP</sequence>
<feature type="chain" id="PRO_5041296031" evidence="2">
    <location>
        <begin position="21"/>
        <end position="60"/>
    </location>
</feature>